<dbReference type="EMBL" id="GAIX01012474">
    <property type="protein sequence ID" value="JAA80086.1"/>
    <property type="molecule type" value="Transcribed_RNA"/>
</dbReference>
<feature type="non-terminal residue" evidence="1">
    <location>
        <position position="91"/>
    </location>
</feature>
<sequence length="91" mass="10380">MVDGSSRPEDAAASSQLYSLSRPVRDLRGKWRGSDNWVLFCHKDLRNYFASKLNPVHILLLVIVVCILKKYIPEEGLAEEEYHGSKIYDNG</sequence>
<reference evidence="1" key="2">
    <citation type="submission" date="2013-05" db="EMBL/GenBank/DDBJ databases">
        <authorList>
            <person name="Carter J.-M."/>
            <person name="Baker S.C."/>
            <person name="Pink R."/>
            <person name="Carter D.R.F."/>
            <person name="Collins A."/>
            <person name="Tomlin J."/>
            <person name="Gibbs M."/>
            <person name="Breuker C.J."/>
        </authorList>
    </citation>
    <scope>NUCLEOTIDE SEQUENCE</scope>
    <source>
        <tissue evidence="1">Ovary</tissue>
    </source>
</reference>
<name>S4NMW2_9NEOP</name>
<proteinExistence type="predicted"/>
<reference evidence="1" key="1">
    <citation type="journal article" date="2013" name="BMC Genomics">
        <title>Unscrambling butterfly oogenesis.</title>
        <authorList>
            <person name="Carter J.M."/>
            <person name="Baker S.C."/>
            <person name="Pink R."/>
            <person name="Carter D.R."/>
            <person name="Collins A."/>
            <person name="Tomlin J."/>
            <person name="Gibbs M."/>
            <person name="Breuker C.J."/>
        </authorList>
    </citation>
    <scope>NUCLEOTIDE SEQUENCE</scope>
    <source>
        <tissue evidence="1">Ovary</tissue>
    </source>
</reference>
<evidence type="ECO:0000313" key="1">
    <source>
        <dbReference type="EMBL" id="JAA80086.1"/>
    </source>
</evidence>
<dbReference type="AlphaFoldDB" id="S4NMW2"/>
<protein>
    <submittedName>
        <fullName evidence="1">Uncharacterized protein</fullName>
    </submittedName>
</protein>
<organism evidence="1">
    <name type="scientific">Pararge aegeria</name>
    <name type="common">speckled wood butterfly</name>
    <dbReference type="NCBI Taxonomy" id="116150"/>
    <lineage>
        <taxon>Eukaryota</taxon>
        <taxon>Metazoa</taxon>
        <taxon>Ecdysozoa</taxon>
        <taxon>Arthropoda</taxon>
        <taxon>Hexapoda</taxon>
        <taxon>Insecta</taxon>
        <taxon>Pterygota</taxon>
        <taxon>Neoptera</taxon>
        <taxon>Endopterygota</taxon>
        <taxon>Lepidoptera</taxon>
        <taxon>Glossata</taxon>
        <taxon>Ditrysia</taxon>
        <taxon>Papilionoidea</taxon>
        <taxon>Nymphalidae</taxon>
        <taxon>Satyrinae</taxon>
        <taxon>Satyrini</taxon>
        <taxon>Parargina</taxon>
        <taxon>Pararge</taxon>
    </lineage>
</organism>
<accession>S4NMW2</accession>